<proteinExistence type="predicted"/>
<evidence type="ECO:0000256" key="1">
    <source>
        <dbReference type="SAM" id="Phobius"/>
    </source>
</evidence>
<keyword evidence="1" id="KW-0472">Membrane</keyword>
<feature type="transmembrane region" description="Helical" evidence="1">
    <location>
        <begin position="31"/>
        <end position="50"/>
    </location>
</feature>
<keyword evidence="1" id="KW-1133">Transmembrane helix</keyword>
<dbReference type="AlphaFoldDB" id="A0A831RNQ9"/>
<dbReference type="Proteomes" id="UP000886251">
    <property type="component" value="Unassembled WGS sequence"/>
</dbReference>
<organism evidence="2">
    <name type="scientific">Sedimenticola thiotaurini</name>
    <dbReference type="NCBI Taxonomy" id="1543721"/>
    <lineage>
        <taxon>Bacteria</taxon>
        <taxon>Pseudomonadati</taxon>
        <taxon>Pseudomonadota</taxon>
        <taxon>Gammaproteobacteria</taxon>
        <taxon>Chromatiales</taxon>
        <taxon>Sedimenticolaceae</taxon>
        <taxon>Sedimenticola</taxon>
    </lineage>
</organism>
<evidence type="ECO:0008006" key="3">
    <source>
        <dbReference type="Google" id="ProtNLM"/>
    </source>
</evidence>
<dbReference type="Pfam" id="PF07332">
    <property type="entry name" value="Phage_holin_3_6"/>
    <property type="match status" value="1"/>
</dbReference>
<accession>A0A831RNQ9</accession>
<gene>
    <name evidence="2" type="ORF">ENI96_05680</name>
</gene>
<keyword evidence="1" id="KW-0812">Transmembrane</keyword>
<protein>
    <recommendedName>
        <fullName evidence="3">Holin-X, holin superfamily III</fullName>
    </recommendedName>
</protein>
<evidence type="ECO:0000313" key="2">
    <source>
        <dbReference type="EMBL" id="HEB95904.1"/>
    </source>
</evidence>
<dbReference type="InterPro" id="IPR009937">
    <property type="entry name" value="Phage_holin_3_6"/>
</dbReference>
<comment type="caution">
    <text evidence="2">The sequence shown here is derived from an EMBL/GenBank/DDBJ whole genome shotgun (WGS) entry which is preliminary data.</text>
</comment>
<name>A0A831RNQ9_9GAMM</name>
<feature type="transmembrane region" description="Helical" evidence="1">
    <location>
        <begin position="62"/>
        <end position="82"/>
    </location>
</feature>
<dbReference type="EMBL" id="DRKP01000063">
    <property type="protein sequence ID" value="HEB95904.1"/>
    <property type="molecule type" value="Genomic_DNA"/>
</dbReference>
<sequence length="164" mass="17336">MSDTMLKLQLLARAEVALAQIRAQRAGSRSALFAVALVFGLLGLGMLNLAGYHALTPRYGPAAAALVVALGDMVVAVVVLLLSRRAGPGEREEQMAREMRDFAYAQLNSDIEQAKAQILQVTEDVRGIRSSFVSVAGSAATTLGPLVGMLVNAVKKKRAERGSS</sequence>
<reference evidence="2" key="1">
    <citation type="journal article" date="2020" name="mSystems">
        <title>Genome- and Community-Level Interaction Insights into Carbon Utilization and Element Cycling Functions of Hydrothermarchaeota in Hydrothermal Sediment.</title>
        <authorList>
            <person name="Zhou Z."/>
            <person name="Liu Y."/>
            <person name="Xu W."/>
            <person name="Pan J."/>
            <person name="Luo Z.H."/>
            <person name="Li M."/>
        </authorList>
    </citation>
    <scope>NUCLEOTIDE SEQUENCE [LARGE SCALE GENOMIC DNA]</scope>
    <source>
        <strain evidence="2">HyVt-443</strain>
    </source>
</reference>